<feature type="compositionally biased region" description="Basic residues" evidence="1">
    <location>
        <begin position="84"/>
        <end position="99"/>
    </location>
</feature>
<feature type="region of interest" description="Disordered" evidence="1">
    <location>
        <begin position="1"/>
        <end position="22"/>
    </location>
</feature>
<dbReference type="Proteomes" id="UP000192220">
    <property type="component" value="Unplaced"/>
</dbReference>
<name>A0A2I4ALB1_AUSLI</name>
<evidence type="ECO:0000313" key="2">
    <source>
        <dbReference type="Proteomes" id="UP000192220"/>
    </source>
</evidence>
<dbReference type="InParanoid" id="A0A2I4ALB1"/>
<protein>
    <submittedName>
        <fullName evidence="3">Uncharacterized protein LOC106512151</fullName>
    </submittedName>
</protein>
<dbReference type="STRING" id="52670.A0A2I4ALB1"/>
<reference evidence="3" key="1">
    <citation type="submission" date="2025-08" db="UniProtKB">
        <authorList>
            <consortium name="RefSeq"/>
        </authorList>
    </citation>
    <scope>IDENTIFICATION</scope>
</reference>
<dbReference type="RefSeq" id="XP_013856284.1">
    <property type="nucleotide sequence ID" value="XM_014000830.1"/>
</dbReference>
<gene>
    <name evidence="3" type="primary">LOC106512151</name>
</gene>
<organism evidence="2 3">
    <name type="scientific">Austrofundulus limnaeus</name>
    <name type="common">Annual killifish</name>
    <dbReference type="NCBI Taxonomy" id="52670"/>
    <lineage>
        <taxon>Eukaryota</taxon>
        <taxon>Metazoa</taxon>
        <taxon>Chordata</taxon>
        <taxon>Craniata</taxon>
        <taxon>Vertebrata</taxon>
        <taxon>Euteleostomi</taxon>
        <taxon>Actinopterygii</taxon>
        <taxon>Neopterygii</taxon>
        <taxon>Teleostei</taxon>
        <taxon>Neoteleostei</taxon>
        <taxon>Acanthomorphata</taxon>
        <taxon>Ovalentaria</taxon>
        <taxon>Atherinomorphae</taxon>
        <taxon>Cyprinodontiformes</taxon>
        <taxon>Rivulidae</taxon>
        <taxon>Austrofundulus</taxon>
    </lineage>
</organism>
<dbReference type="OrthoDB" id="8443893at2759"/>
<proteinExistence type="predicted"/>
<dbReference type="GeneID" id="106512151"/>
<dbReference type="KEGG" id="alim:106512151"/>
<evidence type="ECO:0000256" key="1">
    <source>
        <dbReference type="SAM" id="MobiDB-lite"/>
    </source>
</evidence>
<keyword evidence="2" id="KW-1185">Reference proteome</keyword>
<accession>A0A2I4ALB1</accession>
<dbReference type="PANTHER" id="PTHR33480">
    <property type="entry name" value="SET DOMAIN-CONTAINING PROTEIN-RELATED"/>
    <property type="match status" value="1"/>
</dbReference>
<feature type="region of interest" description="Disordered" evidence="1">
    <location>
        <begin position="65"/>
        <end position="104"/>
    </location>
</feature>
<dbReference type="PANTHER" id="PTHR33480:SF5">
    <property type="entry name" value="SI:DKEY-51D8.9"/>
    <property type="match status" value="1"/>
</dbReference>
<dbReference type="AlphaFoldDB" id="A0A2I4ALB1"/>
<evidence type="ECO:0000313" key="3">
    <source>
        <dbReference type="RefSeq" id="XP_013856284.1"/>
    </source>
</evidence>
<sequence>MTKLINYGSDELYDSSGSGEEYVPWCSDDSSLDTDKSCVTESKDLKSFLLKSFTDLSDEDGSLSAAEASVNVEDSKQTFTRGRSPTRKKKSDSKRKRQRCSSSNLTSEKLSKLKKISNSSSPSLKLAPVVVDENPPVGVIAPSTSGLSDGSPSVPAVCKNRSGSRMYNKKQYCLYCKKGFIKISRHLERAHYNKPDVAQAIAFPKGSKKRRLLLDHLRNRGNFAHNVEVLHTGSGNLVPRKLPGKVSQAENFLHCIFCQGLFTRKVLWRHIKTCKFKSNLENKTGKTRVQSLCAFAVPPPPGVKEEFWKVLNNMNKDEIFLTIKSETFILEYGEHLFNRLGHDGGKHEYIRQKMRELGRLLICSRKMTPLMTIEDHIMPKNFMHVVKAVKHLAGYSTETNTYKCPSLALKIGYSLTKIAQLAESRANVQG</sequence>
<feature type="non-terminal residue" evidence="3">
    <location>
        <position position="430"/>
    </location>
</feature>